<dbReference type="AlphaFoldDB" id="A0A9W6SLB5"/>
<keyword evidence="9" id="KW-0067">ATP-binding</keyword>
<accession>A0A9W6SLB5</accession>
<keyword evidence="5" id="KW-0408">Iron</keyword>
<dbReference type="InterPro" id="IPR027417">
    <property type="entry name" value="P-loop_NTPase"/>
</dbReference>
<comment type="caution">
    <text evidence="9">The sequence shown here is derived from an EMBL/GenBank/DDBJ whole genome shotgun (WGS) entry which is preliminary data.</text>
</comment>
<dbReference type="PANTHER" id="PTHR42771">
    <property type="entry name" value="IRON(3+)-HYDROXAMATE IMPORT ATP-BINDING PROTEIN FHUC"/>
    <property type="match status" value="1"/>
</dbReference>
<dbReference type="InterPro" id="IPR003593">
    <property type="entry name" value="AAA+_ATPase"/>
</dbReference>
<dbReference type="GO" id="GO:0005886">
    <property type="term" value="C:plasma membrane"/>
    <property type="evidence" value="ECO:0007669"/>
    <property type="project" value="UniProtKB-SubCell"/>
</dbReference>
<evidence type="ECO:0000256" key="1">
    <source>
        <dbReference type="ARBA" id="ARBA00004202"/>
    </source>
</evidence>
<dbReference type="SUPFAM" id="SSF52540">
    <property type="entry name" value="P-loop containing nucleoside triphosphate hydrolases"/>
    <property type="match status" value="1"/>
</dbReference>
<keyword evidence="7" id="KW-0472">Membrane</keyword>
<protein>
    <submittedName>
        <fullName evidence="9">ABC transporter, ATP-binding protein</fullName>
    </submittedName>
</protein>
<keyword evidence="9" id="KW-0547">Nucleotide-binding</keyword>
<evidence type="ECO:0000313" key="9">
    <source>
        <dbReference type="EMBL" id="GLZ78027.1"/>
    </source>
</evidence>
<evidence type="ECO:0000256" key="2">
    <source>
        <dbReference type="ARBA" id="ARBA00022448"/>
    </source>
</evidence>
<dbReference type="Pfam" id="PF13476">
    <property type="entry name" value="AAA_23"/>
    <property type="match status" value="1"/>
</dbReference>
<dbReference type="RefSeq" id="WP_285663205.1">
    <property type="nucleotide sequence ID" value="NZ_BSTX01000002.1"/>
</dbReference>
<organism evidence="9 10">
    <name type="scientific">Actinorhabdospora filicis</name>
    <dbReference type="NCBI Taxonomy" id="1785913"/>
    <lineage>
        <taxon>Bacteria</taxon>
        <taxon>Bacillati</taxon>
        <taxon>Actinomycetota</taxon>
        <taxon>Actinomycetes</taxon>
        <taxon>Micromonosporales</taxon>
        <taxon>Micromonosporaceae</taxon>
        <taxon>Actinorhabdospora</taxon>
    </lineage>
</organism>
<gene>
    <name evidence="9" type="ORF">Afil01_28340</name>
</gene>
<evidence type="ECO:0000313" key="10">
    <source>
        <dbReference type="Proteomes" id="UP001165079"/>
    </source>
</evidence>
<dbReference type="Gene3D" id="3.40.50.300">
    <property type="entry name" value="P-loop containing nucleotide triphosphate hydrolases"/>
    <property type="match status" value="2"/>
</dbReference>
<evidence type="ECO:0000256" key="7">
    <source>
        <dbReference type="ARBA" id="ARBA00023136"/>
    </source>
</evidence>
<evidence type="ECO:0000256" key="6">
    <source>
        <dbReference type="ARBA" id="ARBA00023065"/>
    </source>
</evidence>
<keyword evidence="3" id="KW-1003">Cell membrane</keyword>
<evidence type="ECO:0000256" key="3">
    <source>
        <dbReference type="ARBA" id="ARBA00022475"/>
    </source>
</evidence>
<evidence type="ECO:0000259" key="8">
    <source>
        <dbReference type="SMART" id="SM00382"/>
    </source>
</evidence>
<dbReference type="SMART" id="SM00382">
    <property type="entry name" value="AAA"/>
    <property type="match status" value="1"/>
</dbReference>
<keyword evidence="6" id="KW-0406">Ion transport</keyword>
<proteinExistence type="predicted"/>
<sequence length="253" mass="27810">MFVARAYVPDFRRPDQRARGEWPYTIPAVARLLDEGLEFTRPVTILVGDNGSGKSTIVEAIAEGFRLDSHGGRASALRGRPDRTKTPLGEVMLLDTTAAGARMLAGPRLKKRGFFLRAETAFSMTENLGGTLGYWDADTAAMSHGEGYLEVFNHIFAAPGFYVLDEPEAPLSFTASLRLVALMHELAQTGAQVVCATHSPILASLPGADVIQLDEDGFHRTTWDELTLVDHWRRCLNNPDTYLRHLTAEDDPA</sequence>
<dbReference type="InterPro" id="IPR003959">
    <property type="entry name" value="ATPase_AAA_core"/>
</dbReference>
<dbReference type="InterPro" id="IPR051535">
    <property type="entry name" value="Siderophore_ABC-ATPase"/>
</dbReference>
<evidence type="ECO:0000256" key="4">
    <source>
        <dbReference type="ARBA" id="ARBA00022496"/>
    </source>
</evidence>
<dbReference type="GO" id="GO:0006302">
    <property type="term" value="P:double-strand break repair"/>
    <property type="evidence" value="ECO:0007669"/>
    <property type="project" value="InterPro"/>
</dbReference>
<dbReference type="Pfam" id="PF13304">
    <property type="entry name" value="AAA_21"/>
    <property type="match status" value="1"/>
</dbReference>
<evidence type="ECO:0000256" key="5">
    <source>
        <dbReference type="ARBA" id="ARBA00023004"/>
    </source>
</evidence>
<name>A0A9W6SLB5_9ACTN</name>
<feature type="domain" description="AAA+ ATPase" evidence="8">
    <location>
        <begin position="40"/>
        <end position="218"/>
    </location>
</feature>
<keyword evidence="4" id="KW-0410">Iron transport</keyword>
<dbReference type="InterPro" id="IPR038729">
    <property type="entry name" value="Rad50/SbcC_AAA"/>
</dbReference>
<dbReference type="GO" id="GO:0006826">
    <property type="term" value="P:iron ion transport"/>
    <property type="evidence" value="ECO:0007669"/>
    <property type="project" value="UniProtKB-KW"/>
</dbReference>
<dbReference type="GO" id="GO:0016887">
    <property type="term" value="F:ATP hydrolysis activity"/>
    <property type="evidence" value="ECO:0007669"/>
    <property type="project" value="InterPro"/>
</dbReference>
<reference evidence="9" key="1">
    <citation type="submission" date="2023-03" db="EMBL/GenBank/DDBJ databases">
        <title>Actinorhabdospora filicis NBRC 111898.</title>
        <authorList>
            <person name="Ichikawa N."/>
            <person name="Sato H."/>
            <person name="Tonouchi N."/>
        </authorList>
    </citation>
    <scope>NUCLEOTIDE SEQUENCE</scope>
    <source>
        <strain evidence="9">NBRC 111898</strain>
    </source>
</reference>
<comment type="subcellular location">
    <subcellularLocation>
        <location evidence="1">Cell membrane</location>
        <topology evidence="1">Peripheral membrane protein</topology>
    </subcellularLocation>
</comment>
<dbReference type="PANTHER" id="PTHR42771:SF2">
    <property type="entry name" value="IRON(3+)-HYDROXAMATE IMPORT ATP-BINDING PROTEIN FHUC"/>
    <property type="match status" value="1"/>
</dbReference>
<dbReference type="Proteomes" id="UP001165079">
    <property type="component" value="Unassembled WGS sequence"/>
</dbReference>
<dbReference type="GO" id="GO:0005524">
    <property type="term" value="F:ATP binding"/>
    <property type="evidence" value="ECO:0007669"/>
    <property type="project" value="UniProtKB-KW"/>
</dbReference>
<dbReference type="EMBL" id="BSTX01000002">
    <property type="protein sequence ID" value="GLZ78027.1"/>
    <property type="molecule type" value="Genomic_DNA"/>
</dbReference>
<keyword evidence="10" id="KW-1185">Reference proteome</keyword>
<keyword evidence="2" id="KW-0813">Transport</keyword>